<accession>A0A1H8JXZ8</accession>
<name>A0A1H8JXZ8_9ACTN</name>
<feature type="compositionally biased region" description="Low complexity" evidence="1">
    <location>
        <begin position="35"/>
        <end position="49"/>
    </location>
</feature>
<evidence type="ECO:0000313" key="3">
    <source>
        <dbReference type="Proteomes" id="UP000198953"/>
    </source>
</evidence>
<feature type="region of interest" description="Disordered" evidence="1">
    <location>
        <begin position="34"/>
        <end position="58"/>
    </location>
</feature>
<evidence type="ECO:0000256" key="1">
    <source>
        <dbReference type="SAM" id="MobiDB-lite"/>
    </source>
</evidence>
<gene>
    <name evidence="2" type="ORF">SAMN05660976_08470</name>
</gene>
<dbReference type="STRING" id="46177.SAMN05660976_08470"/>
<dbReference type="Proteomes" id="UP000198953">
    <property type="component" value="Unassembled WGS sequence"/>
</dbReference>
<proteinExistence type="predicted"/>
<evidence type="ECO:0000313" key="2">
    <source>
        <dbReference type="EMBL" id="SEN85570.1"/>
    </source>
</evidence>
<keyword evidence="3" id="KW-1185">Reference proteome</keyword>
<reference evidence="2 3" key="1">
    <citation type="submission" date="2016-10" db="EMBL/GenBank/DDBJ databases">
        <authorList>
            <person name="de Groot N.N."/>
        </authorList>
    </citation>
    <scope>NUCLEOTIDE SEQUENCE [LARGE SCALE GENOMIC DNA]</scope>
    <source>
        <strain evidence="2 3">DSM 43357</strain>
    </source>
</reference>
<dbReference type="AlphaFoldDB" id="A0A1H8JXZ8"/>
<sequence length="58" mass="5996">MAGKGKGHIAKGRHDVYDTLAPKLGKQRAAQIANAGATKAGRTAMARKAAATRKAHSK</sequence>
<dbReference type="EMBL" id="FOBF01000044">
    <property type="protein sequence ID" value="SEN85570.1"/>
    <property type="molecule type" value="Genomic_DNA"/>
</dbReference>
<protein>
    <submittedName>
        <fullName evidence="2">Uncharacterized protein</fullName>
    </submittedName>
</protein>
<dbReference type="RefSeq" id="WP_177227754.1">
    <property type="nucleotide sequence ID" value="NZ_FOBF01000044.1"/>
</dbReference>
<organism evidence="2 3">
    <name type="scientific">Nonomuraea pusilla</name>
    <dbReference type="NCBI Taxonomy" id="46177"/>
    <lineage>
        <taxon>Bacteria</taxon>
        <taxon>Bacillati</taxon>
        <taxon>Actinomycetota</taxon>
        <taxon>Actinomycetes</taxon>
        <taxon>Streptosporangiales</taxon>
        <taxon>Streptosporangiaceae</taxon>
        <taxon>Nonomuraea</taxon>
    </lineage>
</organism>